<gene>
    <name evidence="3" type="ORF">QJS04_geneDACA008183</name>
</gene>
<dbReference type="SUPFAM" id="SSF81382">
    <property type="entry name" value="Skp1 dimerisation domain-like"/>
    <property type="match status" value="1"/>
</dbReference>
<keyword evidence="4" id="KW-1185">Reference proteome</keyword>
<evidence type="ECO:0000259" key="2">
    <source>
        <dbReference type="Pfam" id="PF01466"/>
    </source>
</evidence>
<sequence length="52" mass="6021">MEIPCLLDLAVQKSADLVKGKSAEEIRKTFNIPIDFSRGQDREIRKEANWFI</sequence>
<dbReference type="Pfam" id="PF01466">
    <property type="entry name" value="Skp1"/>
    <property type="match status" value="1"/>
</dbReference>
<protein>
    <submittedName>
        <fullName evidence="3">SKP1-like protein 1B</fullName>
    </submittedName>
</protein>
<dbReference type="AlphaFoldDB" id="A0AAV9AY38"/>
<dbReference type="Gene3D" id="3.30.710.10">
    <property type="entry name" value="Potassium Channel Kv1.1, Chain A"/>
    <property type="match status" value="1"/>
</dbReference>
<evidence type="ECO:0000256" key="1">
    <source>
        <dbReference type="ARBA" id="ARBA00004906"/>
    </source>
</evidence>
<dbReference type="Proteomes" id="UP001179952">
    <property type="component" value="Unassembled WGS sequence"/>
</dbReference>
<organism evidence="3 4">
    <name type="scientific">Acorus gramineus</name>
    <name type="common">Dwarf sweet flag</name>
    <dbReference type="NCBI Taxonomy" id="55184"/>
    <lineage>
        <taxon>Eukaryota</taxon>
        <taxon>Viridiplantae</taxon>
        <taxon>Streptophyta</taxon>
        <taxon>Embryophyta</taxon>
        <taxon>Tracheophyta</taxon>
        <taxon>Spermatophyta</taxon>
        <taxon>Magnoliopsida</taxon>
        <taxon>Liliopsida</taxon>
        <taxon>Acoraceae</taxon>
        <taxon>Acorus</taxon>
    </lineage>
</organism>
<feature type="domain" description="SKP1 component dimerisation" evidence="2">
    <location>
        <begin position="6"/>
        <end position="50"/>
    </location>
</feature>
<evidence type="ECO:0000313" key="4">
    <source>
        <dbReference type="Proteomes" id="UP001179952"/>
    </source>
</evidence>
<dbReference type="EMBL" id="JAUJYN010000006">
    <property type="protein sequence ID" value="KAK1269308.1"/>
    <property type="molecule type" value="Genomic_DNA"/>
</dbReference>
<dbReference type="InterPro" id="IPR036296">
    <property type="entry name" value="SKP1-like_dim_sf"/>
</dbReference>
<name>A0AAV9AY38_ACOGR</name>
<comment type="caution">
    <text evidence="3">The sequence shown here is derived from an EMBL/GenBank/DDBJ whole genome shotgun (WGS) entry which is preliminary data.</text>
</comment>
<reference evidence="3" key="2">
    <citation type="submission" date="2023-06" db="EMBL/GenBank/DDBJ databases">
        <authorList>
            <person name="Ma L."/>
            <person name="Liu K.-W."/>
            <person name="Li Z."/>
            <person name="Hsiao Y.-Y."/>
            <person name="Qi Y."/>
            <person name="Fu T."/>
            <person name="Tang G."/>
            <person name="Zhang D."/>
            <person name="Sun W.-H."/>
            <person name="Liu D.-K."/>
            <person name="Li Y."/>
            <person name="Chen G.-Z."/>
            <person name="Liu X.-D."/>
            <person name="Liao X.-Y."/>
            <person name="Jiang Y.-T."/>
            <person name="Yu X."/>
            <person name="Hao Y."/>
            <person name="Huang J."/>
            <person name="Zhao X.-W."/>
            <person name="Ke S."/>
            <person name="Chen Y.-Y."/>
            <person name="Wu W.-L."/>
            <person name="Hsu J.-L."/>
            <person name="Lin Y.-F."/>
            <person name="Huang M.-D."/>
            <person name="Li C.-Y."/>
            <person name="Huang L."/>
            <person name="Wang Z.-W."/>
            <person name="Zhao X."/>
            <person name="Zhong W.-Y."/>
            <person name="Peng D.-H."/>
            <person name="Ahmad S."/>
            <person name="Lan S."/>
            <person name="Zhang J.-S."/>
            <person name="Tsai W.-C."/>
            <person name="Van De Peer Y."/>
            <person name="Liu Z.-J."/>
        </authorList>
    </citation>
    <scope>NUCLEOTIDE SEQUENCE</scope>
    <source>
        <strain evidence="3">SCP</strain>
        <tissue evidence="3">Leaves</tissue>
    </source>
</reference>
<dbReference type="GO" id="GO:0006511">
    <property type="term" value="P:ubiquitin-dependent protein catabolic process"/>
    <property type="evidence" value="ECO:0007669"/>
    <property type="project" value="InterPro"/>
</dbReference>
<evidence type="ECO:0000313" key="3">
    <source>
        <dbReference type="EMBL" id="KAK1269308.1"/>
    </source>
</evidence>
<proteinExistence type="predicted"/>
<dbReference type="InterPro" id="IPR011333">
    <property type="entry name" value="SKP1/BTB/POZ_sf"/>
</dbReference>
<reference evidence="3" key="1">
    <citation type="journal article" date="2023" name="Nat. Commun.">
        <title>Diploid and tetraploid genomes of Acorus and the evolution of monocots.</title>
        <authorList>
            <person name="Ma L."/>
            <person name="Liu K.W."/>
            <person name="Li Z."/>
            <person name="Hsiao Y.Y."/>
            <person name="Qi Y."/>
            <person name="Fu T."/>
            <person name="Tang G.D."/>
            <person name="Zhang D."/>
            <person name="Sun W.H."/>
            <person name="Liu D.K."/>
            <person name="Li Y."/>
            <person name="Chen G.Z."/>
            <person name="Liu X.D."/>
            <person name="Liao X.Y."/>
            <person name="Jiang Y.T."/>
            <person name="Yu X."/>
            <person name="Hao Y."/>
            <person name="Huang J."/>
            <person name="Zhao X.W."/>
            <person name="Ke S."/>
            <person name="Chen Y.Y."/>
            <person name="Wu W.L."/>
            <person name="Hsu J.L."/>
            <person name="Lin Y.F."/>
            <person name="Huang M.D."/>
            <person name="Li C.Y."/>
            <person name="Huang L."/>
            <person name="Wang Z.W."/>
            <person name="Zhao X."/>
            <person name="Zhong W.Y."/>
            <person name="Peng D.H."/>
            <person name="Ahmad S."/>
            <person name="Lan S."/>
            <person name="Zhang J.S."/>
            <person name="Tsai W.C."/>
            <person name="Van de Peer Y."/>
            <person name="Liu Z.J."/>
        </authorList>
    </citation>
    <scope>NUCLEOTIDE SEQUENCE</scope>
    <source>
        <strain evidence="3">SCP</strain>
    </source>
</reference>
<accession>A0AAV9AY38</accession>
<dbReference type="InterPro" id="IPR016072">
    <property type="entry name" value="Skp1_comp_dimer"/>
</dbReference>
<comment type="pathway">
    <text evidence="1">Protein modification; protein ubiquitination.</text>
</comment>